<dbReference type="EMBL" id="JACBZO010000001">
    <property type="protein sequence ID" value="NYI42457.1"/>
    <property type="molecule type" value="Genomic_DNA"/>
</dbReference>
<gene>
    <name evidence="2" type="ORF">BKA03_002576</name>
</gene>
<dbReference type="OrthoDB" id="5108058at2"/>
<feature type="transmembrane region" description="Helical" evidence="1">
    <location>
        <begin position="277"/>
        <end position="297"/>
    </location>
</feature>
<feature type="transmembrane region" description="Helical" evidence="1">
    <location>
        <begin position="330"/>
        <end position="353"/>
    </location>
</feature>
<evidence type="ECO:0000313" key="2">
    <source>
        <dbReference type="EMBL" id="NYI42457.1"/>
    </source>
</evidence>
<feature type="transmembrane region" description="Helical" evidence="1">
    <location>
        <begin position="178"/>
        <end position="199"/>
    </location>
</feature>
<keyword evidence="1" id="KW-0472">Membrane</keyword>
<feature type="transmembrane region" description="Helical" evidence="1">
    <location>
        <begin position="244"/>
        <end position="265"/>
    </location>
</feature>
<proteinExistence type="predicted"/>
<feature type="transmembrane region" description="Helical" evidence="1">
    <location>
        <begin position="211"/>
        <end position="238"/>
    </location>
</feature>
<feature type="transmembrane region" description="Helical" evidence="1">
    <location>
        <begin position="121"/>
        <end position="142"/>
    </location>
</feature>
<dbReference type="Proteomes" id="UP000547973">
    <property type="component" value="Unassembled WGS sequence"/>
</dbReference>
<feature type="transmembrane region" description="Helical" evidence="1">
    <location>
        <begin position="303"/>
        <end position="323"/>
    </location>
</feature>
<keyword evidence="1" id="KW-1133">Transmembrane helix</keyword>
<evidence type="ECO:0000256" key="1">
    <source>
        <dbReference type="SAM" id="Phobius"/>
    </source>
</evidence>
<accession>A0A7Y9ZBP8</accession>
<feature type="transmembrane region" description="Helical" evidence="1">
    <location>
        <begin position="62"/>
        <end position="79"/>
    </location>
</feature>
<keyword evidence="3" id="KW-1185">Reference proteome</keyword>
<organism evidence="2 3">
    <name type="scientific">Demequina lutea</name>
    <dbReference type="NCBI Taxonomy" id="431489"/>
    <lineage>
        <taxon>Bacteria</taxon>
        <taxon>Bacillati</taxon>
        <taxon>Actinomycetota</taxon>
        <taxon>Actinomycetes</taxon>
        <taxon>Micrococcales</taxon>
        <taxon>Demequinaceae</taxon>
        <taxon>Demequina</taxon>
    </lineage>
</organism>
<feature type="transmembrane region" description="Helical" evidence="1">
    <location>
        <begin position="154"/>
        <end position="172"/>
    </location>
</feature>
<dbReference type="RefSeq" id="WP_152649471.1">
    <property type="nucleotide sequence ID" value="NZ_BBRC01000002.1"/>
</dbReference>
<comment type="caution">
    <text evidence="2">The sequence shown here is derived from an EMBL/GenBank/DDBJ whole genome shotgun (WGS) entry which is preliminary data.</text>
</comment>
<sequence>MSLMLQRDPRAFTGIARDRAFPRELRWHTSGMATPTRTHGPAAGSIHLSTFSDKVRAVSPRTWHLATLAAGLVFILWLQKDQWFFFDEWAFLEPNHPGLFAPHVGHWSTSPLLIFIGLRKWFGLGSYFPFALGVTLIHLAAAHLTWRISIRSGANAWVATAVASVFIALGAGSENILWAFQIGYLGAIALGLFAFLLAMTPHITRGRFVTVVAIALFSLTWSGTSIPLVAATAAILWAKSGKRPAITFAAITGLVYLSWYVAFALGSPSNPATGGLGLHKVLVQMPEFIGVMLLLGFQSVFPVWGTGTLVLLGLATWLVLVRWKRLSVPGLLPAMILTGAAALFAFMSAFSRAEFSVGSGRSSRYVYYIVLLLLPLCALALSRLWDRGIAWRTSIAAALAILLVFQGSQLASAAAAESGRELGSEHVISAALYLWVSDPKSVDLTAQPDPQWAPDVNLGDVVVMYEGGQLPISNFSSGDLARAVANVGVKP</sequence>
<dbReference type="AlphaFoldDB" id="A0A7Y9ZBP8"/>
<feature type="transmembrane region" description="Helical" evidence="1">
    <location>
        <begin position="365"/>
        <end position="382"/>
    </location>
</feature>
<reference evidence="2 3" key="1">
    <citation type="submission" date="2020-07" db="EMBL/GenBank/DDBJ databases">
        <title>Sequencing the genomes of 1000 actinobacteria strains.</title>
        <authorList>
            <person name="Klenk H.-P."/>
        </authorList>
    </citation>
    <scope>NUCLEOTIDE SEQUENCE [LARGE SCALE GENOMIC DNA]</scope>
    <source>
        <strain evidence="2 3">DSM 19970</strain>
    </source>
</reference>
<keyword evidence="1" id="KW-0812">Transmembrane</keyword>
<evidence type="ECO:0008006" key="4">
    <source>
        <dbReference type="Google" id="ProtNLM"/>
    </source>
</evidence>
<protein>
    <recommendedName>
        <fullName evidence="4">Glycosyltransferase RgtA/B/C/D-like domain-containing protein</fullName>
    </recommendedName>
</protein>
<name>A0A7Y9ZBP8_9MICO</name>
<evidence type="ECO:0000313" key="3">
    <source>
        <dbReference type="Proteomes" id="UP000547973"/>
    </source>
</evidence>